<evidence type="ECO:0000256" key="7">
    <source>
        <dbReference type="PROSITE-ProRule" id="PRU00206"/>
    </source>
</evidence>
<dbReference type="GO" id="GO:0016020">
    <property type="term" value="C:membrane"/>
    <property type="evidence" value="ECO:0007669"/>
    <property type="project" value="UniProtKB-SubCell"/>
</dbReference>
<organism evidence="11 12">
    <name type="scientific">Xyrichtys novacula</name>
    <name type="common">Pearly razorfish</name>
    <name type="synonym">Hemipteronotus novacula</name>
    <dbReference type="NCBI Taxonomy" id="13765"/>
    <lineage>
        <taxon>Eukaryota</taxon>
        <taxon>Metazoa</taxon>
        <taxon>Chordata</taxon>
        <taxon>Craniata</taxon>
        <taxon>Vertebrata</taxon>
        <taxon>Euteleostomi</taxon>
        <taxon>Actinopterygii</taxon>
        <taxon>Neopterygii</taxon>
        <taxon>Teleostei</taxon>
        <taxon>Neoteleostei</taxon>
        <taxon>Acanthomorphata</taxon>
        <taxon>Eupercaria</taxon>
        <taxon>Labriformes</taxon>
        <taxon>Labridae</taxon>
        <taxon>Xyrichtys</taxon>
    </lineage>
</organism>
<proteinExistence type="predicted"/>
<evidence type="ECO:0000256" key="8">
    <source>
        <dbReference type="SAM" id="Phobius"/>
    </source>
</evidence>
<keyword evidence="6" id="KW-0325">Glycoprotein</keyword>
<dbReference type="SUPFAM" id="SSF57586">
    <property type="entry name" value="TNF receptor-like"/>
    <property type="match status" value="2"/>
</dbReference>
<evidence type="ECO:0000256" key="2">
    <source>
        <dbReference type="ARBA" id="ARBA00022737"/>
    </source>
</evidence>
<comment type="caution">
    <text evidence="7">Lacks conserved residue(s) required for the propagation of feature annotation.</text>
</comment>
<feature type="signal peptide" evidence="9">
    <location>
        <begin position="1"/>
        <end position="23"/>
    </location>
</feature>
<keyword evidence="3 8" id="KW-0472">Membrane</keyword>
<keyword evidence="4 7" id="KW-1015">Disulfide bond</keyword>
<evidence type="ECO:0000256" key="5">
    <source>
        <dbReference type="ARBA" id="ARBA00023170"/>
    </source>
</evidence>
<evidence type="ECO:0000256" key="3">
    <source>
        <dbReference type="ARBA" id="ARBA00023136"/>
    </source>
</evidence>
<accession>A0AAV1FN82</accession>
<evidence type="ECO:0000313" key="12">
    <source>
        <dbReference type="Proteomes" id="UP001178508"/>
    </source>
</evidence>
<keyword evidence="9" id="KW-0732">Signal</keyword>
<dbReference type="SMART" id="SM00208">
    <property type="entry name" value="TNFR"/>
    <property type="match status" value="2"/>
</dbReference>
<evidence type="ECO:0000256" key="6">
    <source>
        <dbReference type="ARBA" id="ARBA00023180"/>
    </source>
</evidence>
<dbReference type="PANTHER" id="PTHR46330">
    <property type="entry name" value="TUMOR NECROSIS FACTOR RECEPTOR SUPERFAMILY MEMBER 10B"/>
    <property type="match status" value="1"/>
</dbReference>
<keyword evidence="12" id="KW-1185">Reference proteome</keyword>
<gene>
    <name evidence="11" type="ORF">XNOV1_A013955</name>
</gene>
<dbReference type="PROSITE" id="PS00652">
    <property type="entry name" value="TNFR_NGFR_1"/>
    <property type="match status" value="1"/>
</dbReference>
<evidence type="ECO:0000256" key="9">
    <source>
        <dbReference type="SAM" id="SignalP"/>
    </source>
</evidence>
<sequence>MPTLYSLALTFMCSLSVLSAVLSMQCKKFQYPWPRNNHELCCDGCPPGKRMIQRSQTTCEIQCVTCADGQYRDTPNAELTCKWCRRCRESNMEEKSRCNSTHNAVCTCKVGYRCIDQPCSKCVKIPTTVAMTPPLSTLITTIGDKLPPTSTTTTDRQPLHKDTVWLLVIVFLLSAVVGFVVLAKTYSFQRWVRYKLGYLTEKLAPVPTSSEEGEVSKPIQEVCGKCDP</sequence>
<keyword evidence="8" id="KW-0812">Transmembrane</keyword>
<keyword evidence="2" id="KW-0677">Repeat</keyword>
<evidence type="ECO:0000259" key="10">
    <source>
        <dbReference type="PROSITE" id="PS50050"/>
    </source>
</evidence>
<evidence type="ECO:0000313" key="11">
    <source>
        <dbReference type="EMBL" id="CAJ1062500.1"/>
    </source>
</evidence>
<dbReference type="AlphaFoldDB" id="A0AAV1FN82"/>
<dbReference type="InterPro" id="IPR052491">
    <property type="entry name" value="TNFRSF10"/>
</dbReference>
<name>A0AAV1FN82_XYRNO</name>
<feature type="domain" description="TNFR-Cys" evidence="10">
    <location>
        <begin position="65"/>
        <end position="106"/>
    </location>
</feature>
<dbReference type="Pfam" id="PF00020">
    <property type="entry name" value="TNFR_c6"/>
    <property type="match status" value="1"/>
</dbReference>
<dbReference type="CDD" id="cd00185">
    <property type="entry name" value="TNFRSF"/>
    <property type="match status" value="1"/>
</dbReference>
<comment type="subcellular location">
    <subcellularLocation>
        <location evidence="1">Membrane</location>
    </subcellularLocation>
</comment>
<dbReference type="Gene3D" id="2.10.50.10">
    <property type="entry name" value="Tumor Necrosis Factor Receptor, subunit A, domain 2"/>
    <property type="match status" value="1"/>
</dbReference>
<keyword evidence="8" id="KW-1133">Transmembrane helix</keyword>
<dbReference type="EMBL" id="OY660871">
    <property type="protein sequence ID" value="CAJ1062500.1"/>
    <property type="molecule type" value="Genomic_DNA"/>
</dbReference>
<feature type="repeat" description="TNFR-Cys" evidence="7">
    <location>
        <begin position="65"/>
        <end position="106"/>
    </location>
</feature>
<dbReference type="InterPro" id="IPR001368">
    <property type="entry name" value="TNFR/NGFR_Cys_rich_reg"/>
</dbReference>
<evidence type="ECO:0000256" key="4">
    <source>
        <dbReference type="ARBA" id="ARBA00023157"/>
    </source>
</evidence>
<evidence type="ECO:0000256" key="1">
    <source>
        <dbReference type="ARBA" id="ARBA00004370"/>
    </source>
</evidence>
<feature type="chain" id="PRO_5043415592" evidence="9">
    <location>
        <begin position="24"/>
        <end position="228"/>
    </location>
</feature>
<keyword evidence="5" id="KW-0675">Receptor</keyword>
<protein>
    <submittedName>
        <fullName evidence="11">CD27 antigen</fullName>
    </submittedName>
</protein>
<dbReference type="PANTHER" id="PTHR46330:SF6">
    <property type="entry name" value="HEMATOPOIETIC DEATH RECEPTOR-RELATED"/>
    <property type="match status" value="1"/>
</dbReference>
<dbReference type="Proteomes" id="UP001178508">
    <property type="component" value="Chromosome 8"/>
</dbReference>
<feature type="disulfide bond" evidence="7">
    <location>
        <begin position="66"/>
        <end position="81"/>
    </location>
</feature>
<reference evidence="11" key="1">
    <citation type="submission" date="2023-08" db="EMBL/GenBank/DDBJ databases">
        <authorList>
            <person name="Alioto T."/>
            <person name="Alioto T."/>
            <person name="Gomez Garrido J."/>
        </authorList>
    </citation>
    <scope>NUCLEOTIDE SEQUENCE</scope>
</reference>
<feature type="transmembrane region" description="Helical" evidence="8">
    <location>
        <begin position="164"/>
        <end position="183"/>
    </location>
</feature>
<dbReference type="PROSITE" id="PS50050">
    <property type="entry name" value="TNFR_NGFR_2"/>
    <property type="match status" value="1"/>
</dbReference>